<dbReference type="AlphaFoldDB" id="A0A8H3PIT6"/>
<organism evidence="2 3">
    <name type="scientific">Alectoria fallacina</name>
    <dbReference type="NCBI Taxonomy" id="1903189"/>
    <lineage>
        <taxon>Eukaryota</taxon>
        <taxon>Fungi</taxon>
        <taxon>Dikarya</taxon>
        <taxon>Ascomycota</taxon>
        <taxon>Pezizomycotina</taxon>
        <taxon>Lecanoromycetes</taxon>
        <taxon>OSLEUM clade</taxon>
        <taxon>Lecanoromycetidae</taxon>
        <taxon>Lecanorales</taxon>
        <taxon>Lecanorineae</taxon>
        <taxon>Parmeliaceae</taxon>
        <taxon>Alectoria</taxon>
    </lineage>
</organism>
<keyword evidence="3" id="KW-1185">Reference proteome</keyword>
<feature type="region of interest" description="Disordered" evidence="1">
    <location>
        <begin position="67"/>
        <end position="108"/>
    </location>
</feature>
<reference evidence="2" key="1">
    <citation type="submission" date="2021-03" db="EMBL/GenBank/DDBJ databases">
        <authorList>
            <person name="Tagirdzhanova G."/>
        </authorList>
    </citation>
    <scope>NUCLEOTIDE SEQUENCE</scope>
</reference>
<dbReference type="EMBL" id="CAJPDR010000749">
    <property type="protein sequence ID" value="CAF9942391.1"/>
    <property type="molecule type" value="Genomic_DNA"/>
</dbReference>
<gene>
    <name evidence="2" type="ORF">ALECFALPRED_009725</name>
</gene>
<dbReference type="Proteomes" id="UP000664203">
    <property type="component" value="Unassembled WGS sequence"/>
</dbReference>
<protein>
    <submittedName>
        <fullName evidence="2">Uncharacterized protein</fullName>
    </submittedName>
</protein>
<evidence type="ECO:0000256" key="1">
    <source>
        <dbReference type="SAM" id="MobiDB-lite"/>
    </source>
</evidence>
<sequence>MGEQMEVAARDAGYELKQDYMWVALEALAPEIKASTLAELAVGVESPLQRWVSQQQIQNILRLNEQKRQQREAQMDRHDFWSPSLNASAKRQSYQSSCSSPEHLHLPE</sequence>
<name>A0A8H3PIT6_9LECA</name>
<comment type="caution">
    <text evidence="2">The sequence shown here is derived from an EMBL/GenBank/DDBJ whole genome shotgun (WGS) entry which is preliminary data.</text>
</comment>
<accession>A0A8H3PIT6</accession>
<evidence type="ECO:0000313" key="2">
    <source>
        <dbReference type="EMBL" id="CAF9942391.1"/>
    </source>
</evidence>
<feature type="compositionally biased region" description="Polar residues" evidence="1">
    <location>
        <begin position="83"/>
        <end position="100"/>
    </location>
</feature>
<evidence type="ECO:0000313" key="3">
    <source>
        <dbReference type="Proteomes" id="UP000664203"/>
    </source>
</evidence>
<feature type="compositionally biased region" description="Basic and acidic residues" evidence="1">
    <location>
        <begin position="67"/>
        <end position="80"/>
    </location>
</feature>
<proteinExistence type="predicted"/>